<dbReference type="RefSeq" id="XP_024572291.1">
    <property type="nucleotide sequence ID" value="XM_024729558.1"/>
</dbReference>
<name>A0A0P1A6L2_PLAHL</name>
<keyword evidence="2" id="KW-1185">Reference proteome</keyword>
<dbReference type="EMBL" id="CCYD01000109">
    <property type="protein sequence ID" value="CEG35922.1"/>
    <property type="molecule type" value="Genomic_DNA"/>
</dbReference>
<organism evidence="1 2">
    <name type="scientific">Plasmopara halstedii</name>
    <name type="common">Downy mildew of sunflower</name>
    <dbReference type="NCBI Taxonomy" id="4781"/>
    <lineage>
        <taxon>Eukaryota</taxon>
        <taxon>Sar</taxon>
        <taxon>Stramenopiles</taxon>
        <taxon>Oomycota</taxon>
        <taxon>Peronosporomycetes</taxon>
        <taxon>Peronosporales</taxon>
        <taxon>Peronosporaceae</taxon>
        <taxon>Plasmopara</taxon>
    </lineage>
</organism>
<evidence type="ECO:0000313" key="1">
    <source>
        <dbReference type="EMBL" id="CEG35922.1"/>
    </source>
</evidence>
<evidence type="ECO:0000313" key="2">
    <source>
        <dbReference type="Proteomes" id="UP000054928"/>
    </source>
</evidence>
<reference evidence="2" key="1">
    <citation type="submission" date="2014-09" db="EMBL/GenBank/DDBJ databases">
        <authorList>
            <person name="Sharma Rahul"/>
            <person name="Thines Marco"/>
        </authorList>
    </citation>
    <scope>NUCLEOTIDE SEQUENCE [LARGE SCALE GENOMIC DNA]</scope>
</reference>
<proteinExistence type="predicted"/>
<accession>A0A0P1A6L2</accession>
<dbReference type="AlphaFoldDB" id="A0A0P1A6L2"/>
<dbReference type="GeneID" id="36395302"/>
<protein>
    <submittedName>
        <fullName evidence="1">Uncharacterized protein</fullName>
    </submittedName>
</protein>
<dbReference type="Proteomes" id="UP000054928">
    <property type="component" value="Unassembled WGS sequence"/>
</dbReference>
<dbReference type="OrthoDB" id="126955at2759"/>
<sequence length="356" mass="41033">MNIVQPNVQEISITTIDWQNAEPYTQSFVKRLEELVSSSENMIEDDKIATQKVLYSIHDSLKQKHLEKDLVNIYEWVKTQPMVAKIGGELGKIDAQERLINEIQKSKTPLTPQKLANSIHVSIEGPNPAFLQWLRYCQSYPVVARDQDGNSILIRDESLWQMVIDVVTPKVSVDSMVSLFYSVQEVPGLEKFADEMVSVARQHQNQVWLANDVSAGHVFEKIEKETTKTGISPLIQWLRYINMLEAKNNCIVKLEDLKYEEAGYIFDVEVKDSSHLNLNHGASFEQVKDVPDVKLIAERLQSEVFDIWIKLNKTPENLFDAKHLVAMDDFNTDNFKRLRKSFADYYADWLLRGKKD</sequence>